<evidence type="ECO:0000313" key="5">
    <source>
        <dbReference type="EMBL" id="KAG2924829.1"/>
    </source>
</evidence>
<dbReference type="Proteomes" id="UP000735874">
    <property type="component" value="Unassembled WGS sequence"/>
</dbReference>
<keyword evidence="9" id="KW-1185">Reference proteome</keyword>
<feature type="transmembrane region" description="Helical" evidence="2">
    <location>
        <begin position="278"/>
        <end position="297"/>
    </location>
</feature>
<evidence type="ECO:0000313" key="9">
    <source>
        <dbReference type="Proteomes" id="UP000251314"/>
    </source>
</evidence>
<dbReference type="GO" id="GO:0005509">
    <property type="term" value="F:calcium ion binding"/>
    <property type="evidence" value="ECO:0007669"/>
    <property type="project" value="InterPro"/>
</dbReference>
<dbReference type="Proteomes" id="UP000736787">
    <property type="component" value="Unassembled WGS sequence"/>
</dbReference>
<keyword evidence="2" id="KW-1133">Transmembrane helix</keyword>
<name>A0A329SS13_9STRA</name>
<feature type="transmembrane region" description="Helical" evidence="2">
    <location>
        <begin position="442"/>
        <end position="461"/>
    </location>
</feature>
<evidence type="ECO:0000256" key="1">
    <source>
        <dbReference type="SAM" id="Coils"/>
    </source>
</evidence>
<comment type="caution">
    <text evidence="8">The sequence shown here is derived from an EMBL/GenBank/DDBJ whole genome shotgun (WGS) entry which is preliminary data.</text>
</comment>
<dbReference type="OrthoDB" id="68481at2759"/>
<dbReference type="InterPro" id="IPR011992">
    <property type="entry name" value="EF-hand-dom_pair"/>
</dbReference>
<feature type="coiled-coil region" evidence="1">
    <location>
        <begin position="501"/>
        <end position="528"/>
    </location>
</feature>
<evidence type="ECO:0000313" key="4">
    <source>
        <dbReference type="EMBL" id="KAG2858740.1"/>
    </source>
</evidence>
<dbReference type="InterPro" id="IPR002048">
    <property type="entry name" value="EF_hand_dom"/>
</dbReference>
<dbReference type="Proteomes" id="UP000774804">
    <property type="component" value="Unassembled WGS sequence"/>
</dbReference>
<dbReference type="Gene3D" id="1.10.238.10">
    <property type="entry name" value="EF-hand"/>
    <property type="match status" value="1"/>
</dbReference>
<protein>
    <recommendedName>
        <fullName evidence="3">EF-hand domain-containing protein</fullName>
    </recommendedName>
</protein>
<dbReference type="SUPFAM" id="SSF47473">
    <property type="entry name" value="EF-hand"/>
    <property type="match status" value="1"/>
</dbReference>
<proteinExistence type="predicted"/>
<feature type="transmembrane region" description="Helical" evidence="2">
    <location>
        <begin position="125"/>
        <end position="145"/>
    </location>
</feature>
<dbReference type="STRING" id="29920.A0A329SS13"/>
<dbReference type="EMBL" id="RCMK01000234">
    <property type="protein sequence ID" value="KAG2942151.1"/>
    <property type="molecule type" value="Genomic_DNA"/>
</dbReference>
<evidence type="ECO:0000313" key="8">
    <source>
        <dbReference type="EMBL" id="RAW39627.1"/>
    </source>
</evidence>
<feature type="domain" description="EF-hand" evidence="3">
    <location>
        <begin position="513"/>
        <end position="548"/>
    </location>
</feature>
<dbReference type="PROSITE" id="PS50222">
    <property type="entry name" value="EF_HAND_2"/>
    <property type="match status" value="1"/>
</dbReference>
<sequence length="699" mass="79166">MILVIFQSRCVEVLGYVYSVNLRAVHFTKGAMGDESLFQVGETVEFWRVLVHLSVLAFGLVAFEKALHGLELKFPPSDKYQHMLKKVYRELMTLGLISFGLKILDEIPGFISESKSMLAFEVADLAIFFLTLALILQSTAISLLLRNQNDRAERAELITIQDLMNSVNNSKGSAMAGPSFFRTLFCCGSSAKRRSVDKELVELRLLRRLFLRRFGLPQLFPFSKYLRRAQATQICHMIEVEPSMWLVLLGVAWTLCGVLQLLEALDAAIPERQELVEAFFMIAWILLLLHIMVFFYLRSCVHHLLRTATFSYGKSTLSSNLSDIAEEEAKAWQNEEADKALEIMSNIQEHHEEFEYQRVQRQRKLLQQGFYHRTAATMGKTSEKLSESINGVVPDSPKIDIRFFSYKAWHVSVILLLVLNGFLITLFVQCALYDLDEIYEDFGALATVLVPLPLVLNALFFQRHIFYDFVVVSSTLRIDSHTLSDVVENFRETVQLRSEFATSLHQHMTQHELTIEDLQEELKARDATGTGFIEVDDLRSVLGKFGFRLTRYRFNSVVKLLFELQDTMVSYAQVVRLVVMAQSENLVETLPVTQHGAHPLLRPSVMVYDNEGQPSVLSQSNYNLYASTRQLPLLAQSNVGAEPSPDDFVGGAVNSFVLPPISQRGVNSNARQSAWVGPSVGSQALHDMFNQHGLSDTPK</sequence>
<dbReference type="EMBL" id="MJFZ01000062">
    <property type="protein sequence ID" value="RAW39627.1"/>
    <property type="molecule type" value="Genomic_DNA"/>
</dbReference>
<keyword evidence="2" id="KW-0812">Transmembrane</keyword>
<keyword evidence="1" id="KW-0175">Coiled coil</keyword>
<dbReference type="EMBL" id="RCML01000227">
    <property type="protein sequence ID" value="KAG2984704.1"/>
    <property type="molecule type" value="Genomic_DNA"/>
</dbReference>
<evidence type="ECO:0000256" key="2">
    <source>
        <dbReference type="SAM" id="Phobius"/>
    </source>
</evidence>
<feature type="transmembrane region" description="Helical" evidence="2">
    <location>
        <begin position="408"/>
        <end position="430"/>
    </location>
</feature>
<evidence type="ECO:0000259" key="3">
    <source>
        <dbReference type="PROSITE" id="PS50222"/>
    </source>
</evidence>
<gene>
    <name evidence="8" type="ORF">PC110_g4150</name>
    <name evidence="4" type="ORF">PC113_g9553</name>
    <name evidence="5" type="ORF">PC115_g8489</name>
    <name evidence="6" type="ORF">PC117_g9918</name>
    <name evidence="7" type="ORF">PC118_g8724</name>
</gene>
<feature type="transmembrane region" description="Helical" evidence="2">
    <location>
        <begin position="244"/>
        <end position="262"/>
    </location>
</feature>
<keyword evidence="2" id="KW-0472">Membrane</keyword>
<dbReference type="VEuPathDB" id="FungiDB:PC110_g4150"/>
<dbReference type="AlphaFoldDB" id="A0A329SS13"/>
<dbReference type="Proteomes" id="UP000251314">
    <property type="component" value="Unassembled WGS sequence"/>
</dbReference>
<reference evidence="4" key="2">
    <citation type="submission" date="2018-10" db="EMBL/GenBank/DDBJ databases">
        <title>Effector identification in a new, highly contiguous assembly of the strawberry crown rot pathogen Phytophthora cactorum.</title>
        <authorList>
            <person name="Armitage A.D."/>
            <person name="Nellist C.F."/>
            <person name="Bates H."/>
            <person name="Vickerstaff R.J."/>
            <person name="Harrison R.J."/>
        </authorList>
    </citation>
    <scope>NUCLEOTIDE SEQUENCE</scope>
    <source>
        <strain evidence="4">15-7</strain>
        <strain evidence="5">4032</strain>
        <strain evidence="6">4040</strain>
        <strain evidence="7">P415</strain>
    </source>
</reference>
<evidence type="ECO:0000313" key="6">
    <source>
        <dbReference type="EMBL" id="KAG2942151.1"/>
    </source>
</evidence>
<accession>A0A329SS13</accession>
<organism evidence="8 9">
    <name type="scientific">Phytophthora cactorum</name>
    <dbReference type="NCBI Taxonomy" id="29920"/>
    <lineage>
        <taxon>Eukaryota</taxon>
        <taxon>Sar</taxon>
        <taxon>Stramenopiles</taxon>
        <taxon>Oomycota</taxon>
        <taxon>Peronosporomycetes</taxon>
        <taxon>Peronosporales</taxon>
        <taxon>Peronosporaceae</taxon>
        <taxon>Phytophthora</taxon>
    </lineage>
</organism>
<dbReference type="EMBL" id="RCMI01000220">
    <property type="protein sequence ID" value="KAG2924829.1"/>
    <property type="molecule type" value="Genomic_DNA"/>
</dbReference>
<reference evidence="8 9" key="1">
    <citation type="submission" date="2018-01" db="EMBL/GenBank/DDBJ databases">
        <title>Draft genome of the strawberry crown rot pathogen Phytophthora cactorum.</title>
        <authorList>
            <person name="Armitage A.D."/>
            <person name="Lysoe E."/>
            <person name="Nellist C.F."/>
            <person name="Harrison R.J."/>
            <person name="Brurberg M.B."/>
        </authorList>
    </citation>
    <scope>NUCLEOTIDE SEQUENCE [LARGE SCALE GENOMIC DNA]</scope>
    <source>
        <strain evidence="8 9">10300</strain>
    </source>
</reference>
<evidence type="ECO:0000313" key="7">
    <source>
        <dbReference type="EMBL" id="KAG2984704.1"/>
    </source>
</evidence>
<dbReference type="Proteomes" id="UP000697107">
    <property type="component" value="Unassembled WGS sequence"/>
</dbReference>
<dbReference type="EMBL" id="RCMG01000241">
    <property type="protein sequence ID" value="KAG2858740.1"/>
    <property type="molecule type" value="Genomic_DNA"/>
</dbReference>